<dbReference type="EMBL" id="FMZO01000002">
    <property type="protein sequence ID" value="SDC35615.1"/>
    <property type="molecule type" value="Genomic_DNA"/>
</dbReference>
<evidence type="ECO:0000313" key="2">
    <source>
        <dbReference type="EMBL" id="SDC35615.1"/>
    </source>
</evidence>
<evidence type="ECO:0000313" key="3">
    <source>
        <dbReference type="Proteomes" id="UP000198757"/>
    </source>
</evidence>
<reference evidence="3" key="1">
    <citation type="submission" date="2016-10" db="EMBL/GenBank/DDBJ databases">
        <authorList>
            <person name="Varghese N."/>
            <person name="Submissions S."/>
        </authorList>
    </citation>
    <scope>NUCLEOTIDE SEQUENCE [LARGE SCALE GENOMIC DNA]</scope>
    <source>
        <strain evidence="3">DSM 25811 / CCM 8410 / LMG 26954 / E90</strain>
    </source>
</reference>
<dbReference type="AlphaFoldDB" id="A0A1G6KYQ9"/>
<feature type="chain" id="PRO_5011677835" description="Outer membrane protein beta-barrel domain-containing protein" evidence="1">
    <location>
        <begin position="21"/>
        <end position="289"/>
    </location>
</feature>
<sequence>MRKTTALTTLLLFAGFFAFSQDSIFISGQKTIAAKVYEVNRIFVKFLFPGNKSFRRISLSVVDSIKYGDGTTDKTVSNYWQKRNAAREYREHQRLLAREKMRQALINRKRRNSFIDPAPNRFSLGAQAMTTSLFLVKPLSPGADLSAALGMHATYERALVKNRIGIAVSGFRSWNKQAEGFQVAARYFFMNRPEFRIGAGPMFFCSNTYFRTIKKRSWSSYYYTGLDGINKDTTIRTPATSIGGNLNIQVNFGKRFFMSNDLFAGVTNYKKSSSEKALFMCRVGVGVRF</sequence>
<accession>A0A1G6KYQ9</accession>
<organism evidence="2 3">
    <name type="scientific">Niabella drilacis (strain DSM 25811 / CCM 8410 / CCUG 62505 / LMG 26954 / E90)</name>
    <dbReference type="NCBI Taxonomy" id="1285928"/>
    <lineage>
        <taxon>Bacteria</taxon>
        <taxon>Pseudomonadati</taxon>
        <taxon>Bacteroidota</taxon>
        <taxon>Chitinophagia</taxon>
        <taxon>Chitinophagales</taxon>
        <taxon>Chitinophagaceae</taxon>
        <taxon>Niabella</taxon>
    </lineage>
</organism>
<keyword evidence="1" id="KW-0732">Signal</keyword>
<evidence type="ECO:0000256" key="1">
    <source>
        <dbReference type="SAM" id="SignalP"/>
    </source>
</evidence>
<protein>
    <recommendedName>
        <fullName evidence="4">Outer membrane protein beta-barrel domain-containing protein</fullName>
    </recommendedName>
</protein>
<feature type="signal peptide" evidence="1">
    <location>
        <begin position="1"/>
        <end position="20"/>
    </location>
</feature>
<name>A0A1G6KYQ9_NIADE</name>
<dbReference type="OrthoDB" id="9823419at2"/>
<dbReference type="RefSeq" id="WP_090388769.1">
    <property type="nucleotide sequence ID" value="NZ_FMZO01000002.1"/>
</dbReference>
<keyword evidence="3" id="KW-1185">Reference proteome</keyword>
<evidence type="ECO:0008006" key="4">
    <source>
        <dbReference type="Google" id="ProtNLM"/>
    </source>
</evidence>
<proteinExistence type="predicted"/>
<gene>
    <name evidence="2" type="ORF">SAMN04487894_102136</name>
</gene>
<dbReference type="Proteomes" id="UP000198757">
    <property type="component" value="Unassembled WGS sequence"/>
</dbReference>